<dbReference type="EMBL" id="CAJA01000202">
    <property type="protein sequence ID" value="CCH73483.1"/>
    <property type="molecule type" value="Genomic_DNA"/>
</dbReference>
<dbReference type="EMBL" id="CAJA01000451">
    <property type="protein sequence ID" value="CCH75089.1"/>
    <property type="molecule type" value="Genomic_DNA"/>
</dbReference>
<reference evidence="2" key="1">
    <citation type="submission" date="2012-05" db="EMBL/GenBank/DDBJ databases">
        <authorList>
            <person name="McIlroy S."/>
        </authorList>
    </citation>
    <scope>NUCLEOTIDE SEQUENCE</scope>
    <source>
        <strain evidence="2">Ben110</strain>
    </source>
</reference>
<name>W6K4I8_9MICO</name>
<evidence type="ECO:0000313" key="2">
    <source>
        <dbReference type="EMBL" id="CCH75089.1"/>
    </source>
</evidence>
<dbReference type="AlphaFoldDB" id="W6K4I8"/>
<proteinExistence type="predicted"/>
<gene>
    <name evidence="1" type="ORF">BN11_2800015</name>
    <name evidence="2" type="ORF">BN11_5040004</name>
</gene>
<evidence type="ECO:0000313" key="1">
    <source>
        <dbReference type="EMBL" id="CCH73483.1"/>
    </source>
</evidence>
<protein>
    <submittedName>
        <fullName evidence="2">Uncharacterized protein</fullName>
    </submittedName>
</protein>
<accession>W6K4I8</accession>
<sequence>MGDRHRAIAHVASAATLSRQNLGVPGPETPQLVTGAAVRAAYRSACGVRELAASTPSRIPPPPGVRRG</sequence>
<organism evidence="2 3">
    <name type="scientific">Nostocoides australiense Ben110</name>
    <dbReference type="NCBI Taxonomy" id="1193182"/>
    <lineage>
        <taxon>Bacteria</taxon>
        <taxon>Bacillati</taxon>
        <taxon>Actinomycetota</taxon>
        <taxon>Actinomycetes</taxon>
        <taxon>Micrococcales</taxon>
        <taxon>Intrasporangiaceae</taxon>
        <taxon>Nostocoides</taxon>
    </lineage>
</organism>
<reference evidence="2 3" key="2">
    <citation type="journal article" date="2013" name="ISME J.">
        <title>A metabolic model for members of the genus Tetrasphaera involved in enhanced biological phosphorus removal.</title>
        <authorList>
            <person name="Kristiansen R."/>
            <person name="Nguyen H.T.T."/>
            <person name="Saunders A.M."/>
            <person name="Nielsen J.L."/>
            <person name="Wimmer R."/>
            <person name="Le V.Q."/>
            <person name="McIlroy S.J."/>
            <person name="Petrovski S."/>
            <person name="Seviour R.J."/>
            <person name="Calteau A."/>
            <person name="Nielsen K.L."/>
            <person name="Nielsen P.H."/>
        </authorList>
    </citation>
    <scope>NUCLEOTIDE SEQUENCE [LARGE SCALE GENOMIC DNA]</scope>
    <source>
        <strain evidence="2 3">Ben110</strain>
    </source>
</reference>
<dbReference type="Proteomes" id="UP000035763">
    <property type="component" value="Unassembled WGS sequence"/>
</dbReference>
<comment type="caution">
    <text evidence="2">The sequence shown here is derived from an EMBL/GenBank/DDBJ whole genome shotgun (WGS) entry which is preliminary data.</text>
</comment>
<evidence type="ECO:0000313" key="3">
    <source>
        <dbReference type="Proteomes" id="UP000035763"/>
    </source>
</evidence>
<keyword evidence="3" id="KW-1185">Reference proteome</keyword>